<gene>
    <name evidence="1" type="ORF">SDC9_83587</name>
</gene>
<organism evidence="1">
    <name type="scientific">bioreactor metagenome</name>
    <dbReference type="NCBI Taxonomy" id="1076179"/>
    <lineage>
        <taxon>unclassified sequences</taxon>
        <taxon>metagenomes</taxon>
        <taxon>ecological metagenomes</taxon>
    </lineage>
</organism>
<evidence type="ECO:0000313" key="1">
    <source>
        <dbReference type="EMBL" id="MPM36983.1"/>
    </source>
</evidence>
<name>A0A644ZE47_9ZZZZ</name>
<dbReference type="EMBL" id="VSSQ01007790">
    <property type="protein sequence ID" value="MPM36983.1"/>
    <property type="molecule type" value="Genomic_DNA"/>
</dbReference>
<protein>
    <recommendedName>
        <fullName evidence="2">Stage V sporulation protein AE</fullName>
    </recommendedName>
</protein>
<sequence>MKKSLTRSAIYLGKVVIKNREVTILPKKVRVILITDGDRVAQHVIEEIGTSLGLRCISASAGNPTPISGKEIVALLKTVPYDPVLVMFDDRGESSKGLGERAMEYVAAHPDIEVLGAVAVASNTTGINGVVADASVTVSGDIVTNPVDKHGEIKHGGGNNTRITGDTVDVLNDIEVPVIIGVGDIGKMDKADDIRRGAPITKKAIEEVLKRSGVQYGRRT</sequence>
<comment type="caution">
    <text evidence="1">The sequence shown here is derived from an EMBL/GenBank/DDBJ whole genome shotgun (WGS) entry which is preliminary data.</text>
</comment>
<reference evidence="1" key="1">
    <citation type="submission" date="2019-08" db="EMBL/GenBank/DDBJ databases">
        <authorList>
            <person name="Kucharzyk K."/>
            <person name="Murdoch R.W."/>
            <person name="Higgins S."/>
            <person name="Loffler F."/>
        </authorList>
    </citation>
    <scope>NUCLEOTIDE SEQUENCE</scope>
</reference>
<dbReference type="InterPro" id="IPR025914">
    <property type="entry name" value="SpoVAE"/>
</dbReference>
<evidence type="ECO:0008006" key="2">
    <source>
        <dbReference type="Google" id="ProtNLM"/>
    </source>
</evidence>
<proteinExistence type="predicted"/>
<accession>A0A644ZE47</accession>
<dbReference type="Pfam" id="PF14097">
    <property type="entry name" value="SpoVAE"/>
    <property type="match status" value="1"/>
</dbReference>
<dbReference type="AlphaFoldDB" id="A0A644ZE47"/>